<accession>A0A7G9YZV4</accession>
<dbReference type="NCBIfam" id="TIGR04289">
    <property type="entry name" value="heavy_Cys"/>
    <property type="match status" value="1"/>
</dbReference>
<reference evidence="2" key="1">
    <citation type="submission" date="2020-06" db="EMBL/GenBank/DDBJ databases">
        <title>Unique genomic features of the anaerobic methanotrophic archaea.</title>
        <authorList>
            <person name="Chadwick G.L."/>
            <person name="Skennerton C.T."/>
            <person name="Laso-Perez R."/>
            <person name="Leu A.O."/>
            <person name="Speth D.R."/>
            <person name="Yu H."/>
            <person name="Morgan-Lang C."/>
            <person name="Hatzenpichler R."/>
            <person name="Goudeau D."/>
            <person name="Malmstrom R."/>
            <person name="Brazelton W.J."/>
            <person name="Woyke T."/>
            <person name="Hallam S.J."/>
            <person name="Tyson G.W."/>
            <person name="Wegener G."/>
            <person name="Boetius A."/>
            <person name="Orphan V."/>
        </authorList>
    </citation>
    <scope>NUCLEOTIDE SEQUENCE</scope>
</reference>
<name>A0A7G9YZV4_9EURY</name>
<organism evidence="2">
    <name type="scientific">Candidatus Methanophagaceae archaeon ANME-1 ERB6</name>
    <dbReference type="NCBI Taxonomy" id="2759912"/>
    <lineage>
        <taxon>Archaea</taxon>
        <taxon>Methanobacteriati</taxon>
        <taxon>Methanobacteriota</taxon>
        <taxon>Stenosarchaea group</taxon>
        <taxon>Methanomicrobia</taxon>
        <taxon>Candidatus Methanophagales</taxon>
        <taxon>Candidatus Methanophagaceae</taxon>
    </lineage>
</organism>
<dbReference type="EMBL" id="MT631545">
    <property type="protein sequence ID" value="QNO53538.1"/>
    <property type="molecule type" value="Genomic_DNA"/>
</dbReference>
<protein>
    <submittedName>
        <fullName evidence="2">Uncharacterized protein</fullName>
    </submittedName>
</protein>
<evidence type="ECO:0000313" key="2">
    <source>
        <dbReference type="EMBL" id="QNO53538.1"/>
    </source>
</evidence>
<dbReference type="InterPro" id="IPR027553">
    <property type="entry name" value="Heavy_Cys"/>
</dbReference>
<dbReference type="AlphaFoldDB" id="A0A7G9YZV4"/>
<feature type="transmembrane region" description="Helical" evidence="1">
    <location>
        <begin position="12"/>
        <end position="34"/>
    </location>
</feature>
<keyword evidence="1" id="KW-0472">Membrane</keyword>
<gene>
    <name evidence="2" type="ORF">LGBLGJPO_00002</name>
</gene>
<keyword evidence="1" id="KW-1133">Transmembrane helix</keyword>
<keyword evidence="1" id="KW-0812">Transmembrane</keyword>
<sequence>MKAKTRNWTPKFIALAVICLVVGIGIGLLGYHYLLKPQSAVYEGLTQGNTSTNWQSTKVESTKEMVEEIVLLENGKKEPIDPKSEEGTEIASLLTCKLHELNLQATCVFSEEGAQYIKRNHKVMEIVFKEPTDITISQWVEPEEGYLIPVDEKGYRILEKVKTAIFLLEDVKGGGGLEAHILVGSERKDRDERCSWKVTEEDREKYKELGPIWSMIAGYEFDEERGCIPVGGSKHIKDVVPFKTKEECELACGRMWSCWAIQQEGSNELDKSWIKQIEKTLTLEEFCGWSTYGNSSSDSDCTAGGCSGQVCQSKYEEPVITTCEWRDCFDASKYGLKCRCIDGRCQWSEIEPTKEVPTMTDIPHLNLTPQPGEYFTYRGNKSKILLNDSRLKYCFLELNDICPPDAANVGDIGIVIIGTIKNEYDRGYYICMAAHAFNSEGEQIGGSIDPGPVCGIIAPYVKSGQTGDFELHLKYREDIERIELFVGCVSEISPP</sequence>
<evidence type="ECO:0000256" key="1">
    <source>
        <dbReference type="SAM" id="Phobius"/>
    </source>
</evidence>
<proteinExistence type="predicted"/>